<dbReference type="Gene3D" id="1.25.40.10">
    <property type="entry name" value="Tetratricopeptide repeat domain"/>
    <property type="match status" value="1"/>
</dbReference>
<keyword evidence="1" id="KW-0863">Zinc-finger</keyword>
<dbReference type="PROSITE" id="PS50966">
    <property type="entry name" value="ZF_SWIM"/>
    <property type="match status" value="1"/>
</dbReference>
<evidence type="ECO:0000313" key="4">
    <source>
        <dbReference type="EMBL" id="QGR17562.1"/>
    </source>
</evidence>
<dbReference type="GO" id="GO:0008270">
    <property type="term" value="F:zinc ion binding"/>
    <property type="evidence" value="ECO:0007669"/>
    <property type="project" value="UniProtKB-KW"/>
</dbReference>
<dbReference type="OrthoDB" id="41163at2157"/>
<sequence length="464" mass="54362">MENYSKEIRERASQIYSDGGILGLLKRGNKLIGIVKDIDIYRVEYDLSLNKGKCECRLGENCEHIYAIKMSYEKGEYIDFDSLENKIIGLNKRELLGILVTLIEKFPMIANYIYPIENAKYSLERYINLIKQNPGENIVNSFTDFLINNREKINKDDIFIILDTIASCKSKCFYNFITEKPYDENLMKTLANILLEKEVKEDDIKKLEKIIGKDKYGNLDTFVLTLLDNEDIRKLMDIRIYLNALIRRGDKDKILKLLQTDVISKEEKFNILLQTDEKEALEFAKINMLYSSLFNYYYNLGEFSQALENLKKMIELKDIIGISNHKDKILPLIKGNPDLVKSLYELSKDNVILYPLLINLYDVASGSLKYDIAVTVMDKFLSLKDFCPDVIRIVGEQRKEKLSYIVQHLTEELVERKRYEDVIQCLKVARKYMMIEDFNNLLSQIKENYKRKRQLVSLINKYLS</sequence>
<organism evidence="4 5">
    <name type="scientific">Sulfurisphaera ohwakuensis</name>
    <dbReference type="NCBI Taxonomy" id="69656"/>
    <lineage>
        <taxon>Archaea</taxon>
        <taxon>Thermoproteota</taxon>
        <taxon>Thermoprotei</taxon>
        <taxon>Sulfolobales</taxon>
        <taxon>Sulfolobaceae</taxon>
        <taxon>Sulfurisphaera</taxon>
    </lineage>
</organism>
<dbReference type="InterPro" id="IPR007527">
    <property type="entry name" value="Znf_SWIM"/>
</dbReference>
<dbReference type="GeneID" id="42801670"/>
<reference evidence="4 5" key="1">
    <citation type="submission" date="2019-10" db="EMBL/GenBank/DDBJ databases">
        <title>Genome Sequences from Six Type Strain Members of the Archaeal Family Sulfolobaceae: Acidianus ambivalens, Acidianus infernus, Metallosphaera prunae, Stygiolobus azoricus, Sulfolobus metallicus, and Sulfurisphaera ohwakuensis.</title>
        <authorList>
            <person name="Counts J.A."/>
            <person name="Kelly R.M."/>
        </authorList>
    </citation>
    <scope>NUCLEOTIDE SEQUENCE [LARGE SCALE GENOMIC DNA]</scope>
    <source>
        <strain evidence="4 5">TA-1</strain>
    </source>
</reference>
<dbReference type="AlphaFoldDB" id="A0A650CIC5"/>
<evidence type="ECO:0000313" key="6">
    <source>
        <dbReference type="Proteomes" id="UP000582213"/>
    </source>
</evidence>
<protein>
    <submittedName>
        <fullName evidence="3">Tetratricopeptide (TPR) repeat protein</fullName>
    </submittedName>
</protein>
<dbReference type="Proteomes" id="UP000582213">
    <property type="component" value="Unassembled WGS sequence"/>
</dbReference>
<evidence type="ECO:0000313" key="5">
    <source>
        <dbReference type="Proteomes" id="UP000427373"/>
    </source>
</evidence>
<dbReference type="EMBL" id="JACHFY010000007">
    <property type="protein sequence ID" value="MBB5253752.1"/>
    <property type="molecule type" value="Genomic_DNA"/>
</dbReference>
<feature type="domain" description="SWIM-type" evidence="2">
    <location>
        <begin position="41"/>
        <end position="73"/>
    </location>
</feature>
<dbReference type="EMBL" id="CP045484">
    <property type="protein sequence ID" value="QGR17562.1"/>
    <property type="molecule type" value="Genomic_DNA"/>
</dbReference>
<dbReference type="RefSeq" id="WP_156015048.1">
    <property type="nucleotide sequence ID" value="NZ_CP045484.1"/>
</dbReference>
<name>A0A650CIC5_SULOH</name>
<accession>A0A650CIC5</accession>
<proteinExistence type="predicted"/>
<gene>
    <name evidence="4" type="ORF">D1869_10465</name>
    <name evidence="3" type="ORF">HNQ62_001523</name>
</gene>
<evidence type="ECO:0000313" key="3">
    <source>
        <dbReference type="EMBL" id="MBB5253752.1"/>
    </source>
</evidence>
<evidence type="ECO:0000259" key="2">
    <source>
        <dbReference type="PROSITE" id="PS50966"/>
    </source>
</evidence>
<keyword evidence="5" id="KW-1185">Reference proteome</keyword>
<evidence type="ECO:0000256" key="1">
    <source>
        <dbReference type="PROSITE-ProRule" id="PRU00325"/>
    </source>
</evidence>
<keyword evidence="1" id="KW-0862">Zinc</keyword>
<reference evidence="3 6" key="2">
    <citation type="submission" date="2020-08" db="EMBL/GenBank/DDBJ databases">
        <title>Genomic Encyclopedia of Type Strains, Phase IV (KMG-IV): sequencing the most valuable type-strain genomes for metagenomic binning, comparative biology and taxonomic classification.</title>
        <authorList>
            <person name="Goeker M."/>
        </authorList>
    </citation>
    <scope>NUCLEOTIDE SEQUENCE [LARGE SCALE GENOMIC DNA]</scope>
    <source>
        <strain evidence="3 6">DSM 12421</strain>
    </source>
</reference>
<dbReference type="KEGG" id="soh:D1869_10465"/>
<dbReference type="InterPro" id="IPR011990">
    <property type="entry name" value="TPR-like_helical_dom_sf"/>
</dbReference>
<keyword evidence="1" id="KW-0479">Metal-binding</keyword>
<dbReference type="Proteomes" id="UP000427373">
    <property type="component" value="Chromosome"/>
</dbReference>